<reference evidence="2 3" key="1">
    <citation type="submission" date="2019-02" db="EMBL/GenBank/DDBJ databases">
        <title>Genome sequencing of the rare red list fungi Hericium alpestre (H. flagellum).</title>
        <authorList>
            <person name="Buettner E."/>
            <person name="Kellner H."/>
        </authorList>
    </citation>
    <scope>NUCLEOTIDE SEQUENCE [LARGE SCALE GENOMIC DNA]</scope>
    <source>
        <strain evidence="2 3">DSM 108284</strain>
    </source>
</reference>
<sequence>MAQPLVQNAISTLVINGLIEGLERPVSLKRIDVPADLIEPFQHEESPHVRPNGAPARRPSTLPKAGNLTLSCSILDAISNGRDAVVFGADNTELSDSSVQLPPLVLKMARRWQGNKVMKEAWVYDEMESIQGIAIPRCYGLFQVDLGGYIEPRPWTKEFDGKDPDDEAADDVGFTLSRGEFNKLPPILKEFIHHPDRLCVLVLERLGDELPSKEPISDEDKKDILDLYLDIAQFSIEDDWQGRRQNILRAADVPPGLPGSPSPNTKKIHKWRLVDFTAPHKTNLKPEYVHLISTQDVRCEMDW</sequence>
<keyword evidence="3" id="KW-1185">Reference proteome</keyword>
<evidence type="ECO:0000313" key="2">
    <source>
        <dbReference type="EMBL" id="TFY78842.1"/>
    </source>
</evidence>
<evidence type="ECO:0000313" key="3">
    <source>
        <dbReference type="Proteomes" id="UP000298061"/>
    </source>
</evidence>
<protein>
    <recommendedName>
        <fullName evidence="4">Protein kinase domain-containing protein</fullName>
    </recommendedName>
</protein>
<evidence type="ECO:0008006" key="4">
    <source>
        <dbReference type="Google" id="ProtNLM"/>
    </source>
</evidence>
<gene>
    <name evidence="2" type="ORF">EWM64_g5171</name>
</gene>
<feature type="region of interest" description="Disordered" evidence="1">
    <location>
        <begin position="42"/>
        <end position="62"/>
    </location>
</feature>
<proteinExistence type="predicted"/>
<organism evidence="2 3">
    <name type="scientific">Hericium alpestre</name>
    <dbReference type="NCBI Taxonomy" id="135208"/>
    <lineage>
        <taxon>Eukaryota</taxon>
        <taxon>Fungi</taxon>
        <taxon>Dikarya</taxon>
        <taxon>Basidiomycota</taxon>
        <taxon>Agaricomycotina</taxon>
        <taxon>Agaricomycetes</taxon>
        <taxon>Russulales</taxon>
        <taxon>Hericiaceae</taxon>
        <taxon>Hericium</taxon>
    </lineage>
</organism>
<comment type="caution">
    <text evidence="2">The sequence shown here is derived from an EMBL/GenBank/DDBJ whole genome shotgun (WGS) entry which is preliminary data.</text>
</comment>
<dbReference type="OrthoDB" id="3182995at2759"/>
<dbReference type="AlphaFoldDB" id="A0A4Y9ZVK3"/>
<accession>A0A4Y9ZVK3</accession>
<dbReference type="EMBL" id="SFCI01000605">
    <property type="protein sequence ID" value="TFY78842.1"/>
    <property type="molecule type" value="Genomic_DNA"/>
</dbReference>
<dbReference type="Proteomes" id="UP000298061">
    <property type="component" value="Unassembled WGS sequence"/>
</dbReference>
<name>A0A4Y9ZVK3_9AGAM</name>
<evidence type="ECO:0000256" key="1">
    <source>
        <dbReference type="SAM" id="MobiDB-lite"/>
    </source>
</evidence>